<dbReference type="EMBL" id="CP031229">
    <property type="protein sequence ID" value="AXH95098.1"/>
    <property type="molecule type" value="Genomic_DNA"/>
</dbReference>
<dbReference type="FunFam" id="3.40.50.12230:FF:000001">
    <property type="entry name" value="Methionyl-tRNA formyltransferase"/>
    <property type="match status" value="1"/>
</dbReference>
<evidence type="ECO:0000313" key="9">
    <source>
        <dbReference type="Proteomes" id="UP000253790"/>
    </source>
</evidence>
<dbReference type="CDD" id="cd08704">
    <property type="entry name" value="Met_tRNA_FMT_C"/>
    <property type="match status" value="1"/>
</dbReference>
<name>A0A345NJ90_9MICO</name>
<dbReference type="EC" id="2.1.2.9" evidence="2 5"/>
<dbReference type="InterPro" id="IPR011034">
    <property type="entry name" value="Formyl_transferase-like_C_sf"/>
</dbReference>
<evidence type="ECO:0000259" key="7">
    <source>
        <dbReference type="Pfam" id="PF02911"/>
    </source>
</evidence>
<dbReference type="InterPro" id="IPR005794">
    <property type="entry name" value="Fmt"/>
</dbReference>
<dbReference type="KEGG" id="orn:DV701_02050"/>
<organism evidence="8 9">
    <name type="scientific">Ornithinimicrobium avium</name>
    <dbReference type="NCBI Taxonomy" id="2283195"/>
    <lineage>
        <taxon>Bacteria</taxon>
        <taxon>Bacillati</taxon>
        <taxon>Actinomycetota</taxon>
        <taxon>Actinomycetes</taxon>
        <taxon>Micrococcales</taxon>
        <taxon>Ornithinimicrobiaceae</taxon>
        <taxon>Ornithinimicrobium</taxon>
    </lineage>
</organism>
<dbReference type="GO" id="GO:0004479">
    <property type="term" value="F:methionyl-tRNA formyltransferase activity"/>
    <property type="evidence" value="ECO:0007669"/>
    <property type="project" value="UniProtKB-UniRule"/>
</dbReference>
<dbReference type="InterPro" id="IPR036477">
    <property type="entry name" value="Formyl_transf_N_sf"/>
</dbReference>
<dbReference type="PANTHER" id="PTHR11138">
    <property type="entry name" value="METHIONYL-TRNA FORMYLTRANSFERASE"/>
    <property type="match status" value="1"/>
</dbReference>
<feature type="domain" description="Formyl transferase C-terminal" evidence="7">
    <location>
        <begin position="203"/>
        <end position="307"/>
    </location>
</feature>
<dbReference type="GO" id="GO:0005829">
    <property type="term" value="C:cytosol"/>
    <property type="evidence" value="ECO:0007669"/>
    <property type="project" value="TreeGrafter"/>
</dbReference>
<dbReference type="Gene3D" id="3.40.50.12230">
    <property type="match status" value="1"/>
</dbReference>
<dbReference type="SUPFAM" id="SSF50486">
    <property type="entry name" value="FMT C-terminal domain-like"/>
    <property type="match status" value="1"/>
</dbReference>
<keyword evidence="4 5" id="KW-0648">Protein biosynthesis</keyword>
<feature type="binding site" evidence="5">
    <location>
        <begin position="109"/>
        <end position="112"/>
    </location>
    <ligand>
        <name>(6S)-5,6,7,8-tetrahydrofolate</name>
        <dbReference type="ChEBI" id="CHEBI:57453"/>
    </ligand>
</feature>
<dbReference type="OrthoDB" id="9802815at2"/>
<dbReference type="InterPro" id="IPR044135">
    <property type="entry name" value="Met-tRNA-FMT_C"/>
</dbReference>
<comment type="function">
    <text evidence="5">Attaches a formyl group to the free amino group of methionyl-tRNA(fMet). The formyl group appears to play a dual role in the initiator identity of N-formylmethionyl-tRNA by promoting its recognition by IF2 and preventing the misappropriation of this tRNA by the elongation apparatus.</text>
</comment>
<accession>A0A345NJ90</accession>
<evidence type="ECO:0000256" key="1">
    <source>
        <dbReference type="ARBA" id="ARBA00010699"/>
    </source>
</evidence>
<protein>
    <recommendedName>
        <fullName evidence="2 5">Methionyl-tRNA formyltransferase</fullName>
        <ecNumber evidence="2 5">2.1.2.9</ecNumber>
    </recommendedName>
</protein>
<evidence type="ECO:0000259" key="6">
    <source>
        <dbReference type="Pfam" id="PF00551"/>
    </source>
</evidence>
<comment type="catalytic activity">
    <reaction evidence="5">
        <text>L-methionyl-tRNA(fMet) + (6R)-10-formyltetrahydrofolate = N-formyl-L-methionyl-tRNA(fMet) + (6S)-5,6,7,8-tetrahydrofolate + H(+)</text>
        <dbReference type="Rhea" id="RHEA:24380"/>
        <dbReference type="Rhea" id="RHEA-COMP:9952"/>
        <dbReference type="Rhea" id="RHEA-COMP:9953"/>
        <dbReference type="ChEBI" id="CHEBI:15378"/>
        <dbReference type="ChEBI" id="CHEBI:57453"/>
        <dbReference type="ChEBI" id="CHEBI:78530"/>
        <dbReference type="ChEBI" id="CHEBI:78844"/>
        <dbReference type="ChEBI" id="CHEBI:195366"/>
        <dbReference type="EC" id="2.1.2.9"/>
    </reaction>
</comment>
<reference evidence="8 9" key="1">
    <citation type="submission" date="2018-07" db="EMBL/GenBank/DDBJ databases">
        <title>Complete genome sequencing of Ornithinimicrobium sp. AMA3305.</title>
        <authorList>
            <person name="Bae J.-W."/>
        </authorList>
    </citation>
    <scope>NUCLEOTIDE SEQUENCE [LARGE SCALE GENOMIC DNA]</scope>
    <source>
        <strain evidence="8 9">AMA3305</strain>
    </source>
</reference>
<dbReference type="NCBIfam" id="TIGR00460">
    <property type="entry name" value="fmt"/>
    <property type="match status" value="1"/>
</dbReference>
<evidence type="ECO:0000256" key="5">
    <source>
        <dbReference type="HAMAP-Rule" id="MF_00182"/>
    </source>
</evidence>
<dbReference type="Pfam" id="PF02911">
    <property type="entry name" value="Formyl_trans_C"/>
    <property type="match status" value="1"/>
</dbReference>
<gene>
    <name evidence="5" type="primary">fmt</name>
    <name evidence="8" type="ORF">DV701_02050</name>
</gene>
<feature type="domain" description="Formyl transferase N-terminal" evidence="6">
    <location>
        <begin position="1"/>
        <end position="179"/>
    </location>
</feature>
<dbReference type="RefSeq" id="WP_114926863.1">
    <property type="nucleotide sequence ID" value="NZ_CP031229.1"/>
</dbReference>
<evidence type="ECO:0000256" key="2">
    <source>
        <dbReference type="ARBA" id="ARBA00012261"/>
    </source>
</evidence>
<dbReference type="HAMAP" id="MF_00182">
    <property type="entry name" value="Formyl_trans"/>
    <property type="match status" value="1"/>
</dbReference>
<dbReference type="InterPro" id="IPR041711">
    <property type="entry name" value="Met-tRNA-FMT_N"/>
</dbReference>
<dbReference type="InterPro" id="IPR002376">
    <property type="entry name" value="Formyl_transf_N"/>
</dbReference>
<keyword evidence="3 5" id="KW-0808">Transferase</keyword>
<dbReference type="PANTHER" id="PTHR11138:SF5">
    <property type="entry name" value="METHIONYL-TRNA FORMYLTRANSFERASE, MITOCHONDRIAL"/>
    <property type="match status" value="1"/>
</dbReference>
<proteinExistence type="inferred from homology"/>
<evidence type="ECO:0000256" key="3">
    <source>
        <dbReference type="ARBA" id="ARBA00022679"/>
    </source>
</evidence>
<dbReference type="Pfam" id="PF00551">
    <property type="entry name" value="Formyl_trans_N"/>
    <property type="match status" value="1"/>
</dbReference>
<comment type="similarity">
    <text evidence="1 5">Belongs to the Fmt family.</text>
</comment>
<dbReference type="AlphaFoldDB" id="A0A345NJ90"/>
<dbReference type="CDD" id="cd08646">
    <property type="entry name" value="FMT_core_Met-tRNA-FMT_N"/>
    <property type="match status" value="1"/>
</dbReference>
<dbReference type="SUPFAM" id="SSF53328">
    <property type="entry name" value="Formyltransferase"/>
    <property type="match status" value="1"/>
</dbReference>
<sequence length="317" mass="33232">MRVVFAGTPDVAATSLERLLGSGHQVVGCLTRPDAGAGRGRRSRPSPVRALAEEAGIPVLAPAGLREEGVREHLQAWAPDVVAVVAYGGLVPPELLTLPPHGWVNLHFSLLPAWRGAAPVQHALLAGDDVTGAVTFTLEEGLDTGPVLGRLTETVRPRDTSGDLMGRLAHSGAELLVATLDAMEADTLVPEPQSVDGVSLAPKIEVADARVDWSRPAFAVDRLVRATTPAPGAWSTWRGERVKLGPVEPVGTTDRTTCAEEVVLAPGEVRADKRQVLVGTGSTPVRLGLVQARGRKAVPAADWARGVRPAEGETLGD</sequence>
<evidence type="ECO:0000313" key="8">
    <source>
        <dbReference type="EMBL" id="AXH95098.1"/>
    </source>
</evidence>
<evidence type="ECO:0000256" key="4">
    <source>
        <dbReference type="ARBA" id="ARBA00022917"/>
    </source>
</evidence>
<keyword evidence="9" id="KW-1185">Reference proteome</keyword>
<dbReference type="Proteomes" id="UP000253790">
    <property type="component" value="Chromosome"/>
</dbReference>
<dbReference type="InterPro" id="IPR005793">
    <property type="entry name" value="Formyl_trans_C"/>
</dbReference>